<protein>
    <submittedName>
        <fullName evidence="2">Pimeloyl-ACP methyl ester carboxylesterase</fullName>
    </submittedName>
</protein>
<evidence type="ECO:0000259" key="1">
    <source>
        <dbReference type="Pfam" id="PF00561"/>
    </source>
</evidence>
<reference evidence="2 3" key="1">
    <citation type="submission" date="2019-03" db="EMBL/GenBank/DDBJ databases">
        <title>Genomic Encyclopedia of Type Strains, Phase III (KMG-III): the genomes of soil and plant-associated and newly described type strains.</title>
        <authorList>
            <person name="Whitman W."/>
        </authorList>
    </citation>
    <scope>NUCLEOTIDE SEQUENCE [LARGE SCALE GENOMIC DNA]</scope>
    <source>
        <strain evidence="2 3">VKM Ac-2575</strain>
    </source>
</reference>
<dbReference type="GO" id="GO:0003824">
    <property type="term" value="F:catalytic activity"/>
    <property type="evidence" value="ECO:0007669"/>
    <property type="project" value="UniProtKB-ARBA"/>
</dbReference>
<comment type="caution">
    <text evidence="2">The sequence shown here is derived from an EMBL/GenBank/DDBJ whole genome shotgun (WGS) entry which is preliminary data.</text>
</comment>
<dbReference type="InterPro" id="IPR050266">
    <property type="entry name" value="AB_hydrolase_sf"/>
</dbReference>
<dbReference type="InterPro" id="IPR000073">
    <property type="entry name" value="AB_hydrolase_1"/>
</dbReference>
<dbReference type="PRINTS" id="PR00111">
    <property type="entry name" value="ABHYDROLASE"/>
</dbReference>
<dbReference type="PANTHER" id="PTHR43798:SF33">
    <property type="entry name" value="HYDROLASE, PUTATIVE (AFU_ORTHOLOGUE AFUA_2G14860)-RELATED"/>
    <property type="match status" value="1"/>
</dbReference>
<keyword evidence="3" id="KW-1185">Reference proteome</keyword>
<proteinExistence type="predicted"/>
<dbReference type="InterPro" id="IPR029058">
    <property type="entry name" value="AB_hydrolase_fold"/>
</dbReference>
<dbReference type="AlphaFoldDB" id="A0A4R7T6I7"/>
<evidence type="ECO:0000313" key="3">
    <source>
        <dbReference type="Proteomes" id="UP000295151"/>
    </source>
</evidence>
<sequence length="231" mass="24491">MKIRLTAGEFRYVEYGDASAPAMVLVHGSHTDGSTWAAVAPELARSRRVIALDQRGHGGSVRTSSYSFELMRADLLEFVDGLGLEKFLLCGHSMGGTVAALFAEKYAERLSGLILIDSPPPDGQGDWTVPPKPEEQLGFDWEVVVAIFAQLADPDPAWWAELPAITVPTLVVGGGSTSPVPQELLAKVVDLVPDAKLTTIEGAGHAVQRTRPAELLAAVHARFGADGPGGN</sequence>
<name>A0A4R7T6I7_9ACTN</name>
<organism evidence="2 3">
    <name type="scientific">Kribbella voronezhensis</name>
    <dbReference type="NCBI Taxonomy" id="2512212"/>
    <lineage>
        <taxon>Bacteria</taxon>
        <taxon>Bacillati</taxon>
        <taxon>Actinomycetota</taxon>
        <taxon>Actinomycetes</taxon>
        <taxon>Propionibacteriales</taxon>
        <taxon>Kribbellaceae</taxon>
        <taxon>Kribbella</taxon>
    </lineage>
</organism>
<dbReference type="Pfam" id="PF00561">
    <property type="entry name" value="Abhydrolase_1"/>
    <property type="match status" value="1"/>
</dbReference>
<accession>A0A4R7T6I7</accession>
<dbReference type="GO" id="GO:0016020">
    <property type="term" value="C:membrane"/>
    <property type="evidence" value="ECO:0007669"/>
    <property type="project" value="TreeGrafter"/>
</dbReference>
<dbReference type="EMBL" id="SOCE01000001">
    <property type="protein sequence ID" value="TDU86876.1"/>
    <property type="molecule type" value="Genomic_DNA"/>
</dbReference>
<gene>
    <name evidence="2" type="ORF">EV138_0392</name>
</gene>
<dbReference type="RefSeq" id="WP_202866594.1">
    <property type="nucleotide sequence ID" value="NZ_SOCE01000001.1"/>
</dbReference>
<dbReference type="Proteomes" id="UP000295151">
    <property type="component" value="Unassembled WGS sequence"/>
</dbReference>
<dbReference type="SUPFAM" id="SSF53474">
    <property type="entry name" value="alpha/beta-Hydrolases"/>
    <property type="match status" value="1"/>
</dbReference>
<feature type="domain" description="AB hydrolase-1" evidence="1">
    <location>
        <begin position="21"/>
        <end position="124"/>
    </location>
</feature>
<evidence type="ECO:0000313" key="2">
    <source>
        <dbReference type="EMBL" id="TDU86876.1"/>
    </source>
</evidence>
<dbReference type="Gene3D" id="3.40.50.1820">
    <property type="entry name" value="alpha/beta hydrolase"/>
    <property type="match status" value="2"/>
</dbReference>
<dbReference type="PANTHER" id="PTHR43798">
    <property type="entry name" value="MONOACYLGLYCEROL LIPASE"/>
    <property type="match status" value="1"/>
</dbReference>